<evidence type="ECO:0000313" key="5">
    <source>
        <dbReference type="Proteomes" id="UP000663852"/>
    </source>
</evidence>
<proteinExistence type="predicted"/>
<accession>A0A815LTH0</accession>
<gene>
    <name evidence="3" type="ORF">EDS130_LOCUS36664</name>
    <name evidence="2" type="ORF">XAT740_LOCUS11449</name>
</gene>
<keyword evidence="1" id="KW-0472">Membrane</keyword>
<feature type="transmembrane region" description="Helical" evidence="1">
    <location>
        <begin position="126"/>
        <end position="147"/>
    </location>
</feature>
<keyword evidence="1" id="KW-0812">Transmembrane</keyword>
<evidence type="ECO:0000313" key="2">
    <source>
        <dbReference type="EMBL" id="CAF0966754.1"/>
    </source>
</evidence>
<organism evidence="3 5">
    <name type="scientific">Adineta ricciae</name>
    <name type="common">Rotifer</name>
    <dbReference type="NCBI Taxonomy" id="249248"/>
    <lineage>
        <taxon>Eukaryota</taxon>
        <taxon>Metazoa</taxon>
        <taxon>Spiralia</taxon>
        <taxon>Gnathifera</taxon>
        <taxon>Rotifera</taxon>
        <taxon>Eurotatoria</taxon>
        <taxon>Bdelloidea</taxon>
        <taxon>Adinetida</taxon>
        <taxon>Adinetidae</taxon>
        <taxon>Adineta</taxon>
    </lineage>
</organism>
<dbReference type="EMBL" id="CAJNOJ010000345">
    <property type="protein sequence ID" value="CAF1410177.1"/>
    <property type="molecule type" value="Genomic_DNA"/>
</dbReference>
<dbReference type="Proteomes" id="UP000663828">
    <property type="component" value="Unassembled WGS sequence"/>
</dbReference>
<comment type="caution">
    <text evidence="3">The sequence shown here is derived from an EMBL/GenBank/DDBJ whole genome shotgun (WGS) entry which is preliminary data.</text>
</comment>
<feature type="transmembrane region" description="Helical" evidence="1">
    <location>
        <begin position="36"/>
        <end position="58"/>
    </location>
</feature>
<dbReference type="Proteomes" id="UP000663852">
    <property type="component" value="Unassembled WGS sequence"/>
</dbReference>
<evidence type="ECO:0000256" key="1">
    <source>
        <dbReference type="SAM" id="Phobius"/>
    </source>
</evidence>
<feature type="transmembrane region" description="Helical" evidence="1">
    <location>
        <begin position="159"/>
        <end position="178"/>
    </location>
</feature>
<keyword evidence="4" id="KW-1185">Reference proteome</keyword>
<sequence>MVEHLMHRLLFQSTSNVATNVTEINASFPSYISSRYAAGLVAIIVYISLIAWFIHALYSKCHPRYFVMFILLSHLITFIELILRATLTNEYIQIYPQIMKLLSILSPRFLLLSNYSYLAELRKSHVAFAQFIVLTIILFTDIFLHVVNELSSQSDYLRQASAVLVFFLSLFFYLLWYFESSHLSRFYTLPLLPVSSTCVLIEAIYVQMTLKPFLFDILVQNELYFYLGHSFPLVVALCTWSMYHPWRVLPLLTDDRCLNDFEERLNQRSASI</sequence>
<evidence type="ECO:0000313" key="4">
    <source>
        <dbReference type="Proteomes" id="UP000663828"/>
    </source>
</evidence>
<feature type="transmembrane region" description="Helical" evidence="1">
    <location>
        <begin position="190"/>
        <end position="208"/>
    </location>
</feature>
<feature type="transmembrane region" description="Helical" evidence="1">
    <location>
        <begin position="65"/>
        <end position="86"/>
    </location>
</feature>
<evidence type="ECO:0000313" key="3">
    <source>
        <dbReference type="EMBL" id="CAF1410177.1"/>
    </source>
</evidence>
<reference evidence="3" key="1">
    <citation type="submission" date="2021-02" db="EMBL/GenBank/DDBJ databases">
        <authorList>
            <person name="Nowell W R."/>
        </authorList>
    </citation>
    <scope>NUCLEOTIDE SEQUENCE</scope>
</reference>
<dbReference type="AlphaFoldDB" id="A0A815LTH0"/>
<keyword evidence="1" id="KW-1133">Transmembrane helix</keyword>
<name>A0A815LTH0_ADIRI</name>
<feature type="transmembrane region" description="Helical" evidence="1">
    <location>
        <begin position="223"/>
        <end position="243"/>
    </location>
</feature>
<protein>
    <submittedName>
        <fullName evidence="3">Uncharacterized protein</fullName>
    </submittedName>
</protein>
<dbReference type="EMBL" id="CAJNOR010000629">
    <property type="protein sequence ID" value="CAF0966754.1"/>
    <property type="molecule type" value="Genomic_DNA"/>
</dbReference>